<dbReference type="AlphaFoldDB" id="A0A4D6MGJ7"/>
<protein>
    <submittedName>
        <fullName evidence="1">Uncharacterized protein</fullName>
    </submittedName>
</protein>
<evidence type="ECO:0000313" key="2">
    <source>
        <dbReference type="Proteomes" id="UP000501690"/>
    </source>
</evidence>
<accession>A0A4D6MGJ7</accession>
<name>A0A4D6MGJ7_VIGUN</name>
<sequence>MSTSSGKETLSNAITPPKKYPVKEDFYLMIQTYTFSSKEASSNTMIPPEEYPVKEEFYLMILLSTSSVKKALSNEMIPPKKININTHETMTISDDKHESQIDNMLDRVPCQNLPTEVVNQYNLYQLRWSYTLSIEVVNRSKLALPIEVELHPIN</sequence>
<dbReference type="EMBL" id="CP039351">
    <property type="protein sequence ID" value="QCD99126.1"/>
    <property type="molecule type" value="Genomic_DNA"/>
</dbReference>
<gene>
    <name evidence="1" type="ORF">DEO72_LG7g406</name>
</gene>
<keyword evidence="2" id="KW-1185">Reference proteome</keyword>
<evidence type="ECO:0000313" key="1">
    <source>
        <dbReference type="EMBL" id="QCD99126.1"/>
    </source>
</evidence>
<reference evidence="1 2" key="1">
    <citation type="submission" date="2019-04" db="EMBL/GenBank/DDBJ databases">
        <title>An improved genome assembly and genetic linkage map for asparagus bean, Vigna unguiculata ssp. sesquipedialis.</title>
        <authorList>
            <person name="Xia Q."/>
            <person name="Zhang R."/>
            <person name="Dong Y."/>
        </authorList>
    </citation>
    <scope>NUCLEOTIDE SEQUENCE [LARGE SCALE GENOMIC DNA]</scope>
    <source>
        <tissue evidence="1">Leaf</tissue>
    </source>
</reference>
<organism evidence="1 2">
    <name type="scientific">Vigna unguiculata</name>
    <name type="common">Cowpea</name>
    <dbReference type="NCBI Taxonomy" id="3917"/>
    <lineage>
        <taxon>Eukaryota</taxon>
        <taxon>Viridiplantae</taxon>
        <taxon>Streptophyta</taxon>
        <taxon>Embryophyta</taxon>
        <taxon>Tracheophyta</taxon>
        <taxon>Spermatophyta</taxon>
        <taxon>Magnoliopsida</taxon>
        <taxon>eudicotyledons</taxon>
        <taxon>Gunneridae</taxon>
        <taxon>Pentapetalae</taxon>
        <taxon>rosids</taxon>
        <taxon>fabids</taxon>
        <taxon>Fabales</taxon>
        <taxon>Fabaceae</taxon>
        <taxon>Papilionoideae</taxon>
        <taxon>50 kb inversion clade</taxon>
        <taxon>NPAAA clade</taxon>
        <taxon>indigoferoid/millettioid clade</taxon>
        <taxon>Phaseoleae</taxon>
        <taxon>Vigna</taxon>
    </lineage>
</organism>
<proteinExistence type="predicted"/>
<dbReference type="Proteomes" id="UP000501690">
    <property type="component" value="Linkage Group LG7"/>
</dbReference>